<gene>
    <name evidence="1" type="ORF">EQG79_05815</name>
</gene>
<dbReference type="AlphaFoldDB" id="A0A4V1RWW1"/>
<dbReference type="EMBL" id="SBLB01000001">
    <property type="protein sequence ID" value="RYC71648.1"/>
    <property type="molecule type" value="Genomic_DNA"/>
</dbReference>
<evidence type="ECO:0000313" key="1">
    <source>
        <dbReference type="EMBL" id="RYC71648.1"/>
    </source>
</evidence>
<keyword evidence="2" id="KW-1185">Reference proteome</keyword>
<name>A0A4V1RWW1_9BACT</name>
<comment type="caution">
    <text evidence="1">The sequence shown here is derived from an EMBL/GenBank/DDBJ whole genome shotgun (WGS) entry which is preliminary data.</text>
</comment>
<evidence type="ECO:0000313" key="2">
    <source>
        <dbReference type="Proteomes" id="UP000290407"/>
    </source>
</evidence>
<sequence>MTIRTMAQDRYILNFKGTPPLPADDIRLIRAKSNVVDSSRKTLLVEVNEEEAVYELTRRLTDWTVKKETHYAVPTTRPKVQKPPRPYKK</sequence>
<organism evidence="1 2">
    <name type="scientific">Spirosoma sordidisoli</name>
    <dbReference type="NCBI Taxonomy" id="2502893"/>
    <lineage>
        <taxon>Bacteria</taxon>
        <taxon>Pseudomonadati</taxon>
        <taxon>Bacteroidota</taxon>
        <taxon>Cytophagia</taxon>
        <taxon>Cytophagales</taxon>
        <taxon>Cytophagaceae</taxon>
        <taxon>Spirosoma</taxon>
    </lineage>
</organism>
<accession>A0A4V1RWW1</accession>
<dbReference type="RefSeq" id="WP_129600539.1">
    <property type="nucleotide sequence ID" value="NZ_SBLB01000001.1"/>
</dbReference>
<reference evidence="1 2" key="1">
    <citation type="submission" date="2019-01" db="EMBL/GenBank/DDBJ databases">
        <title>Spirosoma flava sp. nov., a propanil-degrading bacterium isolated from herbicide-contaminated soil.</title>
        <authorList>
            <person name="Zhang L."/>
            <person name="Jiang J.-D."/>
        </authorList>
    </citation>
    <scope>NUCLEOTIDE SEQUENCE [LARGE SCALE GENOMIC DNA]</scope>
    <source>
        <strain evidence="1 2">TY50</strain>
    </source>
</reference>
<dbReference type="Proteomes" id="UP000290407">
    <property type="component" value="Unassembled WGS sequence"/>
</dbReference>
<protein>
    <submittedName>
        <fullName evidence="1">Uncharacterized protein</fullName>
    </submittedName>
</protein>
<proteinExistence type="predicted"/>